<name>A0A1I6EGT7_9FIRM</name>
<dbReference type="EMBL" id="FOYM01000042">
    <property type="protein sequence ID" value="SFR16761.1"/>
    <property type="molecule type" value="Genomic_DNA"/>
</dbReference>
<evidence type="ECO:0000256" key="1">
    <source>
        <dbReference type="SAM" id="Coils"/>
    </source>
</evidence>
<keyword evidence="2" id="KW-0812">Transmembrane</keyword>
<dbReference type="Gene3D" id="1.20.120.20">
    <property type="entry name" value="Apolipoprotein"/>
    <property type="match status" value="1"/>
</dbReference>
<accession>A0A1I6EGT7</accession>
<dbReference type="AlphaFoldDB" id="A0A1I6EGT7"/>
<dbReference type="Proteomes" id="UP000199584">
    <property type="component" value="Unassembled WGS sequence"/>
</dbReference>
<evidence type="ECO:0000256" key="2">
    <source>
        <dbReference type="SAM" id="Phobius"/>
    </source>
</evidence>
<keyword evidence="1" id="KW-0175">Coiled coil</keyword>
<gene>
    <name evidence="3" type="ORF">SAMN05660706_1423</name>
</gene>
<keyword evidence="2" id="KW-0472">Membrane</keyword>
<keyword evidence="2" id="KW-1133">Transmembrane helix</keyword>
<sequence>MGVASVAETIRGINVTIGSDTTGLGKALADVNKKSRDIQSELRQVERLLKFDPSNTELLAQKQKLLSDAIATSSEKLERLRAAQEQVNEQFQRGEISEGQYRAFQREIVKTEQALQKLEQQGKGAKRSLADLANTLKDAGDKLKGIGQNLSLTVTAPIAGFVALATEGTKELRQEFAKLETNAKLAGVSLATTDKAMRELNAVTGETDSNVEGLSNLMEAGFDDQNMEEILNNVAGAAIKFKDTLKFEGIADGLQETLATGEAIGPFGELLERLGVNLDDFNAGLQEATENGTQQQYVLDVLAKHGLADVYEAYKKNNAELIESANAQYDLQQALADLGALIEPIVTQIVNKVAELLNWFNGLNSETKKIILVIGGLAAAIGPLLIVIGTLSAAIAAISAPVAIAVGAITGLIAIGVLLYKNWDEIKEKLSDIWESIKDTAEDIWDNIKDTAASIWNNIKDFFKKWGDEILLITVGPAGWAVLLARKLAENWGSIKQVALSIWNNIKTGISSIWSNITGAVSSAGINLYNTVRGKLEDLWGYIKSIPSRAYSWGRDIIDGLIDGIRSLHIPMPHFDFSVDWKEVGGVSFPVPDVDVDWYKRGGIFTSPQIVGIGDVPEAVMPLHKLQPMLTEALVAAVERISPSVQAAPVFAGTAGSGQAINVTLTLDGAVLSRQLVYLNQSKLRGQGR</sequence>
<evidence type="ECO:0000313" key="4">
    <source>
        <dbReference type="Proteomes" id="UP000199584"/>
    </source>
</evidence>
<feature type="transmembrane region" description="Helical" evidence="2">
    <location>
        <begin position="370"/>
        <end position="396"/>
    </location>
</feature>
<feature type="transmembrane region" description="Helical" evidence="2">
    <location>
        <begin position="402"/>
        <end position="420"/>
    </location>
</feature>
<evidence type="ECO:0000313" key="3">
    <source>
        <dbReference type="EMBL" id="SFR16761.1"/>
    </source>
</evidence>
<proteinExistence type="predicted"/>
<protein>
    <submittedName>
        <fullName evidence="3">Phage-related minor tail protein</fullName>
    </submittedName>
</protein>
<organism evidence="3 4">
    <name type="scientific">Desulfoscipio geothermicus DSM 3669</name>
    <dbReference type="NCBI Taxonomy" id="1121426"/>
    <lineage>
        <taxon>Bacteria</taxon>
        <taxon>Bacillati</taxon>
        <taxon>Bacillota</taxon>
        <taxon>Clostridia</taxon>
        <taxon>Eubacteriales</taxon>
        <taxon>Desulfallaceae</taxon>
        <taxon>Desulfoscipio</taxon>
    </lineage>
</organism>
<feature type="coiled-coil region" evidence="1">
    <location>
        <begin position="28"/>
        <end position="135"/>
    </location>
</feature>
<keyword evidence="4" id="KW-1185">Reference proteome</keyword>
<reference evidence="4" key="1">
    <citation type="submission" date="2016-10" db="EMBL/GenBank/DDBJ databases">
        <authorList>
            <person name="Varghese N."/>
            <person name="Submissions S."/>
        </authorList>
    </citation>
    <scope>NUCLEOTIDE SEQUENCE [LARGE SCALE GENOMIC DNA]</scope>
    <source>
        <strain evidence="4">DSM 3669</strain>
    </source>
</reference>
<dbReference type="STRING" id="39060.SAMN05660706_1423"/>